<reference evidence="2 3" key="1">
    <citation type="submission" date="2022-10" db="EMBL/GenBank/DDBJ databases">
        <title>Defluviimonas sp. nov., isolated from ocean surface water.</title>
        <authorList>
            <person name="He W."/>
            <person name="Wang L."/>
            <person name="Zhang D.-F."/>
        </authorList>
    </citation>
    <scope>NUCLEOTIDE SEQUENCE [LARGE SCALE GENOMIC DNA]</scope>
    <source>
        <strain evidence="2 3">WL0002</strain>
    </source>
</reference>
<dbReference type="Gene3D" id="3.20.20.370">
    <property type="entry name" value="Glycoside hydrolase/deacetylase"/>
    <property type="match status" value="1"/>
</dbReference>
<gene>
    <name evidence="2" type="ORF">OEW28_08075</name>
</gene>
<protein>
    <submittedName>
        <fullName evidence="2">Divergent polysaccharide deacetylase family protein</fullName>
    </submittedName>
</protein>
<dbReference type="PANTHER" id="PTHR30105">
    <property type="entry name" value="UNCHARACTERIZED YIBQ-RELATED"/>
    <property type="match status" value="1"/>
</dbReference>
<dbReference type="CDD" id="cd10936">
    <property type="entry name" value="CE4_DAC2"/>
    <property type="match status" value="1"/>
</dbReference>
<feature type="region of interest" description="Disordered" evidence="1">
    <location>
        <begin position="29"/>
        <end position="238"/>
    </location>
</feature>
<dbReference type="Pfam" id="PF04748">
    <property type="entry name" value="Polysacc_deac_2"/>
    <property type="match status" value="1"/>
</dbReference>
<evidence type="ECO:0000313" key="2">
    <source>
        <dbReference type="EMBL" id="MCV2868584.1"/>
    </source>
</evidence>
<dbReference type="InterPro" id="IPR006837">
    <property type="entry name" value="Divergent_DAC"/>
</dbReference>
<feature type="compositionally biased region" description="Low complexity" evidence="1">
    <location>
        <begin position="95"/>
        <end position="168"/>
    </location>
</feature>
<organism evidence="2 3">
    <name type="scientific">Albidovulum marisflavi</name>
    <dbReference type="NCBI Taxonomy" id="2984159"/>
    <lineage>
        <taxon>Bacteria</taxon>
        <taxon>Pseudomonadati</taxon>
        <taxon>Pseudomonadota</taxon>
        <taxon>Alphaproteobacteria</taxon>
        <taxon>Rhodobacterales</taxon>
        <taxon>Paracoccaceae</taxon>
        <taxon>Albidovulum</taxon>
    </lineage>
</organism>
<dbReference type="RefSeq" id="WP_263734187.1">
    <property type="nucleotide sequence ID" value="NZ_JAOWKY010000001.1"/>
</dbReference>
<feature type="region of interest" description="Disordered" evidence="1">
    <location>
        <begin position="268"/>
        <end position="288"/>
    </location>
</feature>
<accession>A0ABT2ZBV4</accession>
<dbReference type="InterPro" id="IPR011330">
    <property type="entry name" value="Glyco_hydro/deAcase_b/a-brl"/>
</dbReference>
<name>A0ABT2ZBV4_9RHOB</name>
<feature type="compositionally biased region" description="Low complexity" evidence="1">
    <location>
        <begin position="190"/>
        <end position="213"/>
    </location>
</feature>
<dbReference type="EMBL" id="JAOWKY010000001">
    <property type="protein sequence ID" value="MCV2868584.1"/>
    <property type="molecule type" value="Genomic_DNA"/>
</dbReference>
<dbReference type="Proteomes" id="UP001652542">
    <property type="component" value="Unassembled WGS sequence"/>
</dbReference>
<dbReference type="PANTHER" id="PTHR30105:SF2">
    <property type="entry name" value="DIVERGENT POLYSACCHARIDE DEACETYLASE SUPERFAMILY"/>
    <property type="match status" value="1"/>
</dbReference>
<feature type="compositionally biased region" description="Low complexity" evidence="1">
    <location>
        <begin position="29"/>
        <end position="44"/>
    </location>
</feature>
<keyword evidence="3" id="KW-1185">Reference proteome</keyword>
<sequence length="518" mass="52463">MGTILGGATAAILSLQAAPPGAQLAAVRAAGEAARAPGNSAPAAMPEPEAQTEVQPEVEPAPSESASQEGQPAPETPIVEVPAGSEFAKAKPDEAATVAAAEDTAADQQVPMVSEPAAEGAPELAEVSTADQPESQTEAPAAPEAPQVTEQTTASAAPEEDASAPVDAEATEPVSQPVAESAGNALPQIPEASGASDEPASEGAAESAQASQELTEEPKEEPAVAAEAEAEAEPTVPQAGLAEQLSSTGTTDGAMPGQKVTQLPTIGTQADGNAEEPLPAATEEDSEELPPLLRNAAPFDLAGVGPTVSIVLLDPGEGFDGVDEQTIRGLGFPVTIAVDPNSSEARARAADYRAAGFEIAIVARNGLQRGMTGKDIQVAVEALSASLPESIAMIPAPDALFQIDREVVKHLAIALKDDGRGLITYARGLNVAGQAAEQAGVPHASVDRVVDEYKEDADAVRRLLERAAFDAGQKGRSVIVAHAYPETLKALEAWVATGPKGVTLAPVSAGMIADLGER</sequence>
<dbReference type="SUPFAM" id="SSF88713">
    <property type="entry name" value="Glycoside hydrolase/deacetylase"/>
    <property type="match status" value="1"/>
</dbReference>
<proteinExistence type="predicted"/>
<comment type="caution">
    <text evidence="2">The sequence shown here is derived from an EMBL/GenBank/DDBJ whole genome shotgun (WGS) entry which is preliminary data.</text>
</comment>
<evidence type="ECO:0000313" key="3">
    <source>
        <dbReference type="Proteomes" id="UP001652542"/>
    </source>
</evidence>
<evidence type="ECO:0000256" key="1">
    <source>
        <dbReference type="SAM" id="MobiDB-lite"/>
    </source>
</evidence>